<dbReference type="PANTHER" id="PTHR11496:SF103">
    <property type="entry name" value="DEHYDROGENASE, PUTATIVE-RELATED"/>
    <property type="match status" value="1"/>
</dbReference>
<evidence type="ECO:0000259" key="2">
    <source>
        <dbReference type="Pfam" id="PF00465"/>
    </source>
</evidence>
<dbReference type="Gene3D" id="3.40.50.1970">
    <property type="match status" value="1"/>
</dbReference>
<name>A0A9D2D5J3_9FIRM</name>
<proteinExistence type="predicted"/>
<evidence type="ECO:0000313" key="5">
    <source>
        <dbReference type="Proteomes" id="UP000824025"/>
    </source>
</evidence>
<accession>A0A9D2D5J3</accession>
<dbReference type="Pfam" id="PF25137">
    <property type="entry name" value="ADH_Fe_C"/>
    <property type="match status" value="1"/>
</dbReference>
<dbReference type="Proteomes" id="UP000824025">
    <property type="component" value="Unassembled WGS sequence"/>
</dbReference>
<dbReference type="AlphaFoldDB" id="A0A9D2D5J3"/>
<protein>
    <submittedName>
        <fullName evidence="4">Iron-containing alcohol dehydrogenase</fullName>
        <ecNumber evidence="4">1.1.1.1</ecNumber>
    </submittedName>
</protein>
<gene>
    <name evidence="4" type="ORF">H9726_00910</name>
</gene>
<reference evidence="4" key="1">
    <citation type="journal article" date="2021" name="PeerJ">
        <title>Extensive microbial diversity within the chicken gut microbiome revealed by metagenomics and culture.</title>
        <authorList>
            <person name="Gilroy R."/>
            <person name="Ravi A."/>
            <person name="Getino M."/>
            <person name="Pursley I."/>
            <person name="Horton D.L."/>
            <person name="Alikhan N.F."/>
            <person name="Baker D."/>
            <person name="Gharbi K."/>
            <person name="Hall N."/>
            <person name="Watson M."/>
            <person name="Adriaenssens E.M."/>
            <person name="Foster-Nyarko E."/>
            <person name="Jarju S."/>
            <person name="Secka A."/>
            <person name="Antonio M."/>
            <person name="Oren A."/>
            <person name="Chaudhuri R.R."/>
            <person name="La Ragione R."/>
            <person name="Hildebrand F."/>
            <person name="Pallen M.J."/>
        </authorList>
    </citation>
    <scope>NUCLEOTIDE SEQUENCE</scope>
    <source>
        <strain evidence="4">CHK192-19661</strain>
    </source>
</reference>
<dbReference type="GO" id="GO:0004022">
    <property type="term" value="F:alcohol dehydrogenase (NAD+) activity"/>
    <property type="evidence" value="ECO:0007669"/>
    <property type="project" value="UniProtKB-EC"/>
</dbReference>
<feature type="domain" description="Alcohol dehydrogenase iron-type/glycerol dehydrogenase GldA" evidence="2">
    <location>
        <begin position="8"/>
        <end position="172"/>
    </location>
</feature>
<dbReference type="PANTHER" id="PTHR11496">
    <property type="entry name" value="ALCOHOL DEHYDROGENASE"/>
    <property type="match status" value="1"/>
</dbReference>
<dbReference type="EC" id="1.1.1.1" evidence="4"/>
<reference evidence="4" key="2">
    <citation type="submission" date="2021-04" db="EMBL/GenBank/DDBJ databases">
        <authorList>
            <person name="Gilroy R."/>
        </authorList>
    </citation>
    <scope>NUCLEOTIDE SEQUENCE</scope>
    <source>
        <strain evidence="4">CHK192-19661</strain>
    </source>
</reference>
<comment type="caution">
    <text evidence="4">The sequence shown here is derived from an EMBL/GenBank/DDBJ whole genome shotgun (WGS) entry which is preliminary data.</text>
</comment>
<evidence type="ECO:0000256" key="1">
    <source>
        <dbReference type="ARBA" id="ARBA00023002"/>
    </source>
</evidence>
<dbReference type="InterPro" id="IPR056798">
    <property type="entry name" value="ADH_Fe_C"/>
</dbReference>
<dbReference type="InterPro" id="IPR039697">
    <property type="entry name" value="Alcohol_dehydrogenase_Fe"/>
</dbReference>
<dbReference type="PROSITE" id="PS00913">
    <property type="entry name" value="ADH_IRON_1"/>
    <property type="match status" value="1"/>
</dbReference>
<keyword evidence="1 4" id="KW-0560">Oxidoreductase</keyword>
<dbReference type="EMBL" id="DXCF01000004">
    <property type="protein sequence ID" value="HIZ09022.1"/>
    <property type="molecule type" value="Genomic_DNA"/>
</dbReference>
<feature type="domain" description="Fe-containing alcohol dehydrogenase-like C-terminal" evidence="3">
    <location>
        <begin position="184"/>
        <end position="324"/>
    </location>
</feature>
<dbReference type="FunFam" id="3.40.50.1970:FF:000003">
    <property type="entry name" value="Alcohol dehydrogenase, iron-containing"/>
    <property type="match status" value="1"/>
</dbReference>
<dbReference type="Gene3D" id="1.20.1090.10">
    <property type="entry name" value="Dehydroquinate synthase-like - alpha domain"/>
    <property type="match status" value="1"/>
</dbReference>
<dbReference type="GO" id="GO:0046872">
    <property type="term" value="F:metal ion binding"/>
    <property type="evidence" value="ECO:0007669"/>
    <property type="project" value="InterPro"/>
</dbReference>
<dbReference type="CDD" id="cd08181">
    <property type="entry name" value="PPD-like"/>
    <property type="match status" value="1"/>
</dbReference>
<evidence type="ECO:0000313" key="4">
    <source>
        <dbReference type="EMBL" id="HIZ09022.1"/>
    </source>
</evidence>
<dbReference type="InterPro" id="IPR001670">
    <property type="entry name" value="ADH_Fe/GldA"/>
</dbReference>
<dbReference type="InterPro" id="IPR018211">
    <property type="entry name" value="ADH_Fe_CS"/>
</dbReference>
<organism evidence="4 5">
    <name type="scientific">Candidatus Borkfalkia avicola</name>
    <dbReference type="NCBI Taxonomy" id="2838503"/>
    <lineage>
        <taxon>Bacteria</taxon>
        <taxon>Bacillati</taxon>
        <taxon>Bacillota</taxon>
        <taxon>Clostridia</taxon>
        <taxon>Christensenellales</taxon>
        <taxon>Christensenellaceae</taxon>
        <taxon>Candidatus Borkfalkia</taxon>
    </lineage>
</organism>
<evidence type="ECO:0000259" key="3">
    <source>
        <dbReference type="Pfam" id="PF25137"/>
    </source>
</evidence>
<dbReference type="Pfam" id="PF00465">
    <property type="entry name" value="Fe-ADH"/>
    <property type="match status" value="1"/>
</dbReference>
<dbReference type="SUPFAM" id="SSF56796">
    <property type="entry name" value="Dehydroquinate synthase-like"/>
    <property type="match status" value="1"/>
</dbReference>
<sequence>MDFRYFVPVEIYGGEDCVRKNAAVFARCGSRAFIVTGKSSAKNGALADVAAVLEANGQEYAVFDSVPPNPTVQSVEEGAALARRFGAGFIVAVGGGSPMDAAKAIAVLARQQAPEGIFAHKIGEDVLPMLHIPTTAGTGSEVTPYAIITNDEKQTKTSISAPSLFPKAAFLDGKYMKDLPQSVTVNTALDAVSHAVEGMLSVRAGALSDALARESLRLLLGEYPSLLKGEYTALSRQNLLNGAALAGMVIANTGTSPVHGMGYSLTYFHGVAHGRANGLLLPAFLAVCERKTPARMSEICAALGMSVREFTDRVAALLGGRESLTDAERRDYAARAAKNKNVANCLAKFSEADLYEVLCASFH</sequence>